<evidence type="ECO:0000256" key="2">
    <source>
        <dbReference type="ARBA" id="ARBA00023136"/>
    </source>
</evidence>
<feature type="chain" id="PRO_5014945152" description="C-type lysozyme inhibitor domain-containing protein" evidence="5">
    <location>
        <begin position="20"/>
        <end position="126"/>
    </location>
</feature>
<dbReference type="Gene3D" id="2.40.128.200">
    <property type="match status" value="1"/>
</dbReference>
<protein>
    <recommendedName>
        <fullName evidence="6">C-type lysozyme inhibitor domain-containing protein</fullName>
    </recommendedName>
</protein>
<evidence type="ECO:0000256" key="3">
    <source>
        <dbReference type="ARBA" id="ARBA00023139"/>
    </source>
</evidence>
<dbReference type="PROSITE" id="PS51257">
    <property type="entry name" value="PROKAR_LIPOPROTEIN"/>
    <property type="match status" value="1"/>
</dbReference>
<feature type="domain" description="C-type lysozyme inhibitor" evidence="6">
    <location>
        <begin position="40"/>
        <end position="100"/>
    </location>
</feature>
<dbReference type="InterPro" id="IPR036328">
    <property type="entry name" value="MliC_sf"/>
</dbReference>
<accession>A0A2N8ZC33</accession>
<evidence type="ECO:0000256" key="4">
    <source>
        <dbReference type="ARBA" id="ARBA00023288"/>
    </source>
</evidence>
<dbReference type="KEGG" id="vta:A1454"/>
<dbReference type="AlphaFoldDB" id="A0A2N8ZC33"/>
<dbReference type="Pfam" id="PF09864">
    <property type="entry name" value="MliC"/>
    <property type="match status" value="1"/>
</dbReference>
<dbReference type="InterPro" id="IPR018660">
    <property type="entry name" value="MliC"/>
</dbReference>
<keyword evidence="2" id="KW-0472">Membrane</keyword>
<evidence type="ECO:0000313" key="8">
    <source>
        <dbReference type="Proteomes" id="UP000235828"/>
    </source>
</evidence>
<dbReference type="EMBL" id="LT960611">
    <property type="protein sequence ID" value="SON49433.1"/>
    <property type="molecule type" value="Genomic_DNA"/>
</dbReference>
<keyword evidence="1 5" id="KW-0732">Signal</keyword>
<keyword evidence="3" id="KW-0564">Palmitate</keyword>
<gene>
    <name evidence="7" type="ORF">VTAP4600_A1454</name>
</gene>
<evidence type="ECO:0000259" key="6">
    <source>
        <dbReference type="Pfam" id="PF09864"/>
    </source>
</evidence>
<feature type="signal peptide" evidence="5">
    <location>
        <begin position="1"/>
        <end position="19"/>
    </location>
</feature>
<organism evidence="7 8">
    <name type="scientific">Vibrio tapetis subsp. tapetis</name>
    <dbReference type="NCBI Taxonomy" id="1671868"/>
    <lineage>
        <taxon>Bacteria</taxon>
        <taxon>Pseudomonadati</taxon>
        <taxon>Pseudomonadota</taxon>
        <taxon>Gammaproteobacteria</taxon>
        <taxon>Vibrionales</taxon>
        <taxon>Vibrionaceae</taxon>
        <taxon>Vibrio</taxon>
    </lineage>
</organism>
<sequence>MMSLKMALTKRLLPRSVFSVVVLGALSGCISQPEIVDQVYRCSDHYDVVVSDRSDTKIHAEMLGKYYVLNRTVSASGEKYRTHDEQVKMWFKGEQASIKLSGYPIQMCNLVVPMNNIDAPSNNTMF</sequence>
<evidence type="ECO:0000313" key="7">
    <source>
        <dbReference type="EMBL" id="SON49433.1"/>
    </source>
</evidence>
<dbReference type="Proteomes" id="UP000235828">
    <property type="component" value="Chromosome A"/>
</dbReference>
<reference evidence="7 8" key="1">
    <citation type="submission" date="2017-10" db="EMBL/GenBank/DDBJ databases">
        <authorList>
            <person name="Banno H."/>
            <person name="Chua N.-H."/>
        </authorList>
    </citation>
    <scope>NUCLEOTIDE SEQUENCE [LARGE SCALE GENOMIC DNA]</scope>
    <source>
        <strain evidence="7">Vibrio tapetis CECT4600</strain>
    </source>
</reference>
<dbReference type="SUPFAM" id="SSF141488">
    <property type="entry name" value="YdhA-like"/>
    <property type="match status" value="1"/>
</dbReference>
<keyword evidence="8" id="KW-1185">Reference proteome</keyword>
<evidence type="ECO:0000256" key="5">
    <source>
        <dbReference type="SAM" id="SignalP"/>
    </source>
</evidence>
<evidence type="ECO:0000256" key="1">
    <source>
        <dbReference type="ARBA" id="ARBA00022729"/>
    </source>
</evidence>
<keyword evidence="4" id="KW-0449">Lipoprotein</keyword>
<proteinExistence type="predicted"/>
<name>A0A2N8ZC33_9VIBR</name>